<keyword evidence="2" id="KW-0472">Membrane</keyword>
<name>A0ABN2RIJ1_9PSEU</name>
<dbReference type="Proteomes" id="UP001501116">
    <property type="component" value="Unassembled WGS sequence"/>
</dbReference>
<evidence type="ECO:0000313" key="3">
    <source>
        <dbReference type="EMBL" id="GAA1969354.1"/>
    </source>
</evidence>
<feature type="region of interest" description="Disordered" evidence="1">
    <location>
        <begin position="211"/>
        <end position="233"/>
    </location>
</feature>
<evidence type="ECO:0000256" key="2">
    <source>
        <dbReference type="SAM" id="Phobius"/>
    </source>
</evidence>
<keyword evidence="4" id="KW-1185">Reference proteome</keyword>
<sequence>MEQSAPSGQRGTARAGRWFSRALLVVGGALAGTAAAWVLSTTIAGATTETSAAHVATSESERGDSDLTPITNAAVHGVNHVTGGVSEFVGDATGAAVRGWQEVTGAAPSPRPMDPGFDRGHLKHRQHRVIGAGQIDETAADQVAGAVQDFADNAVVRPVGETLGAVEHIVWKPQDAPQVIGRALTPPPGSFDLGNEIGKFLDPKKKGLLPELPSILPDKENRENPAAEPAPLPALPPVAAPVLDPAAALAGPFLTSPATNSKAALSDTAHDAKSNRQHRDESPSPFSPGQSPLVPLSFPATPGGSTVGGHFDGPLLGIPAAAATVYDYIEPSTLLAGVRHLPFEPGAQPGVTPD</sequence>
<feature type="region of interest" description="Disordered" evidence="1">
    <location>
        <begin position="257"/>
        <end position="301"/>
    </location>
</feature>
<dbReference type="EMBL" id="BAAANN010000019">
    <property type="protein sequence ID" value="GAA1969354.1"/>
    <property type="molecule type" value="Genomic_DNA"/>
</dbReference>
<organism evidence="3 4">
    <name type="scientific">Amycolatopsis minnesotensis</name>
    <dbReference type="NCBI Taxonomy" id="337894"/>
    <lineage>
        <taxon>Bacteria</taxon>
        <taxon>Bacillati</taxon>
        <taxon>Actinomycetota</taxon>
        <taxon>Actinomycetes</taxon>
        <taxon>Pseudonocardiales</taxon>
        <taxon>Pseudonocardiaceae</taxon>
        <taxon>Amycolatopsis</taxon>
    </lineage>
</organism>
<keyword evidence="2" id="KW-0812">Transmembrane</keyword>
<feature type="compositionally biased region" description="Basic and acidic residues" evidence="1">
    <location>
        <begin position="268"/>
        <end position="282"/>
    </location>
</feature>
<accession>A0ABN2RIJ1</accession>
<comment type="caution">
    <text evidence="3">The sequence shown here is derived from an EMBL/GenBank/DDBJ whole genome shotgun (WGS) entry which is preliminary data.</text>
</comment>
<proteinExistence type="predicted"/>
<dbReference type="RefSeq" id="WP_344423016.1">
    <property type="nucleotide sequence ID" value="NZ_BAAANN010000019.1"/>
</dbReference>
<feature type="transmembrane region" description="Helical" evidence="2">
    <location>
        <begin position="21"/>
        <end position="39"/>
    </location>
</feature>
<evidence type="ECO:0000256" key="1">
    <source>
        <dbReference type="SAM" id="MobiDB-lite"/>
    </source>
</evidence>
<evidence type="ECO:0000313" key="4">
    <source>
        <dbReference type="Proteomes" id="UP001501116"/>
    </source>
</evidence>
<gene>
    <name evidence="3" type="ORF">GCM10009754_48440</name>
</gene>
<reference evidence="3 4" key="1">
    <citation type="journal article" date="2019" name="Int. J. Syst. Evol. Microbiol.">
        <title>The Global Catalogue of Microorganisms (GCM) 10K type strain sequencing project: providing services to taxonomists for standard genome sequencing and annotation.</title>
        <authorList>
            <consortium name="The Broad Institute Genomics Platform"/>
            <consortium name="The Broad Institute Genome Sequencing Center for Infectious Disease"/>
            <person name="Wu L."/>
            <person name="Ma J."/>
        </authorList>
    </citation>
    <scope>NUCLEOTIDE SEQUENCE [LARGE SCALE GENOMIC DNA]</scope>
    <source>
        <strain evidence="3 4">JCM 14545</strain>
    </source>
</reference>
<protein>
    <submittedName>
        <fullName evidence="3">Uncharacterized protein</fullName>
    </submittedName>
</protein>
<keyword evidence="2" id="KW-1133">Transmembrane helix</keyword>